<reference evidence="2" key="1">
    <citation type="submission" date="2016-10" db="EMBL/GenBank/DDBJ databases">
        <authorList>
            <person name="Varghese N."/>
            <person name="Submissions S."/>
        </authorList>
    </citation>
    <scope>NUCLEOTIDE SEQUENCE [LARGE SCALE GENOMIC DNA]</scope>
    <source>
        <strain evidence="2">DSM 18733</strain>
    </source>
</reference>
<name>A0A1H7IHA3_OLID1</name>
<dbReference type="EMBL" id="FOAF01000001">
    <property type="protein sequence ID" value="SEK60065.1"/>
    <property type="molecule type" value="Genomic_DNA"/>
</dbReference>
<dbReference type="RefSeq" id="WP_093318259.1">
    <property type="nucleotide sequence ID" value="NZ_FOAF01000001.1"/>
</dbReference>
<protein>
    <submittedName>
        <fullName evidence="1">Uncharacterized protein</fullName>
    </submittedName>
</protein>
<dbReference type="AlphaFoldDB" id="A0A1H7IHA3"/>
<evidence type="ECO:0000313" key="1">
    <source>
        <dbReference type="EMBL" id="SEK60065.1"/>
    </source>
</evidence>
<organism evidence="1 2">
    <name type="scientific">Olivibacter domesticus</name>
    <name type="common">Pseudosphingobacterium domesticum</name>
    <dbReference type="NCBI Taxonomy" id="407022"/>
    <lineage>
        <taxon>Bacteria</taxon>
        <taxon>Pseudomonadati</taxon>
        <taxon>Bacteroidota</taxon>
        <taxon>Sphingobacteriia</taxon>
        <taxon>Sphingobacteriales</taxon>
        <taxon>Sphingobacteriaceae</taxon>
        <taxon>Olivibacter</taxon>
    </lineage>
</organism>
<accession>A0A1H7IHA3</accession>
<sequence length="88" mass="10055">MTIDQIIEFYKKLLKENAIKQEIDDLLLLALQSPLVAYYRETAASHRLPLAILGASLQHLARKWAPETDASKALVEQLVAYLKEKDNY</sequence>
<evidence type="ECO:0000313" key="2">
    <source>
        <dbReference type="Proteomes" id="UP000199421"/>
    </source>
</evidence>
<gene>
    <name evidence="1" type="ORF">SAMN05661044_00653</name>
</gene>
<dbReference type="STRING" id="407022.SAMN05661044_00653"/>
<proteinExistence type="predicted"/>
<keyword evidence="2" id="KW-1185">Reference proteome</keyword>
<dbReference type="Proteomes" id="UP000199421">
    <property type="component" value="Unassembled WGS sequence"/>
</dbReference>